<dbReference type="OrthoDB" id="5402478at2"/>
<reference evidence="1 2" key="1">
    <citation type="submission" date="2019-03" db="EMBL/GenBank/DDBJ databases">
        <title>Whole genome sequence of Arthrobacter sp JH1-1.</title>
        <authorList>
            <person name="Trinh H.N."/>
        </authorList>
    </citation>
    <scope>NUCLEOTIDE SEQUENCE [LARGE SCALE GENOMIC DNA]</scope>
    <source>
        <strain evidence="1 2">JH1-1</strain>
    </source>
</reference>
<keyword evidence="2" id="KW-1185">Reference proteome</keyword>
<comment type="caution">
    <text evidence="1">The sequence shown here is derived from an EMBL/GenBank/DDBJ whole genome shotgun (WGS) entry which is preliminary data.</text>
</comment>
<dbReference type="Proteomes" id="UP000295511">
    <property type="component" value="Unassembled WGS sequence"/>
</dbReference>
<proteinExistence type="predicted"/>
<protein>
    <recommendedName>
        <fullName evidence="3">Polyketide cyclase / dehydrase and lipid transport</fullName>
    </recommendedName>
</protein>
<dbReference type="AlphaFoldDB" id="A0A4R5KE91"/>
<dbReference type="InterPro" id="IPR023393">
    <property type="entry name" value="START-like_dom_sf"/>
</dbReference>
<organism evidence="1 2">
    <name type="scientific">Arthrobacter terricola</name>
    <dbReference type="NCBI Taxonomy" id="2547396"/>
    <lineage>
        <taxon>Bacteria</taxon>
        <taxon>Bacillati</taxon>
        <taxon>Actinomycetota</taxon>
        <taxon>Actinomycetes</taxon>
        <taxon>Micrococcales</taxon>
        <taxon>Micrococcaceae</taxon>
        <taxon>Arthrobacter</taxon>
    </lineage>
</organism>
<gene>
    <name evidence="1" type="ORF">E1809_15735</name>
</gene>
<name>A0A4R5KE91_9MICC</name>
<evidence type="ECO:0000313" key="1">
    <source>
        <dbReference type="EMBL" id="TDF93679.1"/>
    </source>
</evidence>
<dbReference type="Gene3D" id="3.30.530.20">
    <property type="match status" value="1"/>
</dbReference>
<dbReference type="SUPFAM" id="SSF55961">
    <property type="entry name" value="Bet v1-like"/>
    <property type="match status" value="1"/>
</dbReference>
<dbReference type="Pfam" id="PF10604">
    <property type="entry name" value="Polyketide_cyc2"/>
    <property type="match status" value="1"/>
</dbReference>
<accession>A0A4R5KE91</accession>
<dbReference type="PROSITE" id="PS51257">
    <property type="entry name" value="PROKAR_LIPOPROTEIN"/>
    <property type="match status" value="1"/>
</dbReference>
<evidence type="ECO:0008006" key="3">
    <source>
        <dbReference type="Google" id="ProtNLM"/>
    </source>
</evidence>
<sequence>MGAEVRARLNSVIHEKRNQTFPVAAWSSCGARLAYCPRTGLLLILTTSGLAQPTRMDFSRLRRLAMVQYSFLTRWDLEGPIERVWDTIIDVDSYPQWWKYVAGVELVRPGDEAGIGVIHRVRWTTALPYSLTIETEVVRREPPHVLEVIARGELQGSGLWELTQADGTTTVIYRWKVSTTRTWMNLTSPVLRRAFARNHDVLMKAGGEGLAQRLGARITVNSTRDGRSPA</sequence>
<evidence type="ECO:0000313" key="2">
    <source>
        <dbReference type="Proteomes" id="UP000295511"/>
    </source>
</evidence>
<dbReference type="InterPro" id="IPR019587">
    <property type="entry name" value="Polyketide_cyclase/dehydratase"/>
</dbReference>
<dbReference type="EMBL" id="SMRU01000018">
    <property type="protein sequence ID" value="TDF93679.1"/>
    <property type="molecule type" value="Genomic_DNA"/>
</dbReference>
<dbReference type="CDD" id="cd07824">
    <property type="entry name" value="SRPBCC_6"/>
    <property type="match status" value="1"/>
</dbReference>